<dbReference type="PROSITE" id="PS50878">
    <property type="entry name" value="RT_POL"/>
    <property type="match status" value="1"/>
</dbReference>
<evidence type="ECO:0000259" key="1">
    <source>
        <dbReference type="PROSITE" id="PS50878"/>
    </source>
</evidence>
<protein>
    <submittedName>
        <fullName evidence="2">Reverse transcriptase (RNA-dependent DNA polymerase)</fullName>
    </submittedName>
</protein>
<dbReference type="Pfam" id="PF00078">
    <property type="entry name" value="RVT_1"/>
    <property type="match status" value="1"/>
</dbReference>
<evidence type="ECO:0000313" key="3">
    <source>
        <dbReference type="Proteomes" id="UP000292685"/>
    </source>
</evidence>
<comment type="caution">
    <text evidence="2">The sequence shown here is derived from an EMBL/GenBank/DDBJ whole genome shotgun (WGS) entry which is preliminary data.</text>
</comment>
<sequence>MELKNSKTSPLRALLTECLPYELPLEVSSKWLYDWIDARSSRVDSKGIHFRPRDTSDLLVLALLSSKNSTDLTTLLPTHASKNSSPRVVVDSPLLFKVPDWRAPASFIVRRDRLRTRELDILALSSQVSIAYLYYTRKDALLYYANADSSSLRHPLKVNSYGKNLNSQFIVPRTDPIISVETAGRTLGTYNSYFVYADHAFVGQFYDSSKWQALEAHWRFMRRLDVTNCFRSIYTHSFAWSTGTDSLSKLHLRKSRSYNDYLDLGRTFDKVMQSCNWGETHGICIGPEASRVFAEIIFQSLDQKIKSRLREYGLKQSSFEILRYVDDYFLFASDMSDIDTVSHAVSEVLTEHRFAINETKTRDYVTPFTTEISARKARLKLFLKSSLPFEGSLPDYDSRDIGIELKSLLIGSENDAATIGTSLSHIERRLRKFIGKRTVRIESYDEALELQNYSWDFAHSMLNQYLSHPSVSSAMKIVRILRIFSFFSSYCSRLTEREQNLLKIRANENLRFSIQKSIHRLSESANSEIELCHFLSLATASSVKYSSSSRSAASLITKLESTSISRNNAKSNQAPLLLHLSAMKFFLQLDGSDEETRTRIINRSIQIAESILSDSYIPYNVIKSHASQELYILAIATCPFLDVEERLRILNQPWLRQLISDWFLPGAKPAAVTRFLRRLLIDAVTEGTAIQPYSWTGDDFDSSLYEKEAQFIY</sequence>
<keyword evidence="3" id="KW-1185">Reference proteome</keyword>
<dbReference type="InterPro" id="IPR000477">
    <property type="entry name" value="RT_dom"/>
</dbReference>
<proteinExistence type="predicted"/>
<dbReference type="EMBL" id="SHLA01000001">
    <property type="protein sequence ID" value="RZU61224.1"/>
    <property type="molecule type" value="Genomic_DNA"/>
</dbReference>
<keyword evidence="2" id="KW-0548">Nucleotidyltransferase</keyword>
<feature type="domain" description="Reverse transcriptase" evidence="1">
    <location>
        <begin position="152"/>
        <end position="394"/>
    </location>
</feature>
<dbReference type="CDD" id="cd01646">
    <property type="entry name" value="RT_Bac_retron_I"/>
    <property type="match status" value="1"/>
</dbReference>
<reference evidence="2 3" key="1">
    <citation type="submission" date="2019-02" db="EMBL/GenBank/DDBJ databases">
        <title>Sequencing the genomes of 1000 actinobacteria strains.</title>
        <authorList>
            <person name="Klenk H.-P."/>
        </authorList>
    </citation>
    <scope>NUCLEOTIDE SEQUENCE [LARGE SCALE GENOMIC DNA]</scope>
    <source>
        <strain evidence="2 3">DSM 17364</strain>
    </source>
</reference>
<accession>A0A4Q8AB32</accession>
<keyword evidence="2" id="KW-0695">RNA-directed DNA polymerase</keyword>
<keyword evidence="2" id="KW-0808">Transferase</keyword>
<dbReference type="GO" id="GO:0003964">
    <property type="term" value="F:RNA-directed DNA polymerase activity"/>
    <property type="evidence" value="ECO:0007669"/>
    <property type="project" value="UniProtKB-KW"/>
</dbReference>
<evidence type="ECO:0000313" key="2">
    <source>
        <dbReference type="EMBL" id="RZU61224.1"/>
    </source>
</evidence>
<dbReference type="Proteomes" id="UP000292685">
    <property type="component" value="Unassembled WGS sequence"/>
</dbReference>
<gene>
    <name evidence="2" type="ORF">EV380_0787</name>
</gene>
<dbReference type="RefSeq" id="WP_130449487.1">
    <property type="nucleotide sequence ID" value="NZ_SHLA01000001.1"/>
</dbReference>
<organism evidence="2 3">
    <name type="scientific">Zhihengliuella halotolerans</name>
    <dbReference type="NCBI Taxonomy" id="370736"/>
    <lineage>
        <taxon>Bacteria</taxon>
        <taxon>Bacillati</taxon>
        <taxon>Actinomycetota</taxon>
        <taxon>Actinomycetes</taxon>
        <taxon>Micrococcales</taxon>
        <taxon>Micrococcaceae</taxon>
        <taxon>Zhihengliuella</taxon>
    </lineage>
</organism>
<name>A0A4Q8AB32_9MICC</name>
<dbReference type="AlphaFoldDB" id="A0A4Q8AB32"/>
<dbReference type="OrthoDB" id="1550386at2"/>